<dbReference type="KEGG" id="ssol:SULB_1430"/>
<dbReference type="PANTHER" id="PTHR11352:SF0">
    <property type="entry name" value="PROLIFERATING CELL NUCLEAR ANTIGEN"/>
    <property type="match status" value="1"/>
</dbReference>
<reference evidence="20" key="3">
    <citation type="submission" date="2016-04" db="EMBL/GenBank/DDBJ databases">
        <authorList>
            <person name="Evans L.H."/>
            <person name="Alamgir A."/>
            <person name="Owens N."/>
            <person name="Weber N.D."/>
            <person name="Virtaneva K."/>
            <person name="Barbian K."/>
            <person name="Babar A."/>
            <person name="Rosenke K."/>
        </authorList>
    </citation>
    <scope>NUCLEOTIDE SEQUENCE</scope>
    <source>
        <strain evidence="20">P1</strain>
    </source>
</reference>
<feature type="domain" description="Proliferating cell nuclear antigen PCNA N-terminal" evidence="7">
    <location>
        <begin position="22"/>
        <end position="123"/>
    </location>
</feature>
<dbReference type="Proteomes" id="UP000033057">
    <property type="component" value="Chromosome"/>
</dbReference>
<dbReference type="Pfam" id="PF02747">
    <property type="entry name" value="PCNA_C"/>
    <property type="match status" value="1"/>
</dbReference>
<evidence type="ECO:0000313" key="11">
    <source>
        <dbReference type="EMBL" id="AKA79101.1"/>
    </source>
</evidence>
<evidence type="ECO:0000313" key="9">
    <source>
        <dbReference type="EMBL" id="AKA73711.1"/>
    </source>
</evidence>
<protein>
    <recommendedName>
        <fullName evidence="4">DNA polymerase sliding clamp</fullName>
    </recommendedName>
    <alternativeName>
        <fullName evidence="4">Proliferating cell nuclear antigen homolog</fullName>
        <shortName evidence="4">PCNA</shortName>
    </alternativeName>
</protein>
<sequence>MIYLKSFERNIRLINMKVVYDDVRVLKDIIQALARLVDEAVLKFKQDSVELVALDRAHISLISVNLPREMFKEYDVNDEFKFGFNTQYLMKILKVAKRKEAIEIASESPDSVIINIIGSTNREFNVRNLEVSEQEIPEINLQFDISATISSDGFKSAISEVSTVTDNVVVEGHEDRILIKAEGESEVEVEFSKDTGGLQDLEFSKESKNSYSAEYLDDVLSLTKLSDYVKISFGNQKPLQLFFNMEGGGKVTYLLAPKV</sequence>
<comment type="function">
    <text evidence="6">Sliding clamp subunit. Responsible for tethering the catalytic subunit of DNA polymerase to DNA during high-speed replication.</text>
</comment>
<dbReference type="EMBL" id="CP033239">
    <property type="protein sequence ID" value="AZF78657.1"/>
    <property type="molecule type" value="Genomic_DNA"/>
</dbReference>
<dbReference type="CDD" id="cd00577">
    <property type="entry name" value="PCNA"/>
    <property type="match status" value="1"/>
</dbReference>
<evidence type="ECO:0000313" key="30">
    <source>
        <dbReference type="Proteomes" id="UP000278715"/>
    </source>
</evidence>
<evidence type="ECO:0000259" key="8">
    <source>
        <dbReference type="Pfam" id="PF02747"/>
    </source>
</evidence>
<dbReference type="Proteomes" id="UP000267993">
    <property type="component" value="Chromosome"/>
</dbReference>
<gene>
    <name evidence="4 10" type="primary">pcn</name>
    <name evidence="19" type="ORF">HFC64_13570</name>
    <name evidence="20" type="ORF">SSOP1_0388</name>
    <name evidence="11" type="ORF">SULA_1429</name>
    <name evidence="9" type="ORF">SULB_1430</name>
    <name evidence="10" type="ORF">SULC_1428</name>
    <name evidence="12" type="ORF">SULG_07105</name>
    <name evidence="13" type="ORF">SULH_07105</name>
    <name evidence="14" type="ORF">SULI_07105</name>
    <name evidence="15" type="ORF">SULM_07105</name>
    <name evidence="16" type="ORF">SULN_07105</name>
    <name evidence="17" type="ORF">SULO_07115</name>
    <name evidence="18" type="ORF">SULZ_07345</name>
</gene>
<evidence type="ECO:0000313" key="22">
    <source>
        <dbReference type="Proteomes" id="UP000033085"/>
    </source>
</evidence>
<dbReference type="EMBL" id="CP011056">
    <property type="protein sequence ID" value="AKA76408.1"/>
    <property type="molecule type" value="Genomic_DNA"/>
</dbReference>
<comment type="function">
    <text evidence="4">Sliding clamp subunit that acts as a moving platform for DNA processing. Responsible for tethering the catalytic subunit of DNA polymerase and other proteins to DNA during high-speed replication.</text>
</comment>
<dbReference type="SUPFAM" id="SSF55979">
    <property type="entry name" value="DNA clamp"/>
    <property type="match status" value="2"/>
</dbReference>
<evidence type="ECO:0000313" key="32">
    <source>
        <dbReference type="Proteomes" id="UP000594632"/>
    </source>
</evidence>
<dbReference type="PANTHER" id="PTHR11352">
    <property type="entry name" value="PROLIFERATING CELL NUCLEAR ANTIGEN"/>
    <property type="match status" value="1"/>
</dbReference>
<dbReference type="Proteomes" id="UP000282269">
    <property type="component" value="Chromosome"/>
</dbReference>
<dbReference type="EMBL" id="CP033237">
    <property type="protein sequence ID" value="AZF73422.1"/>
    <property type="molecule type" value="Genomic_DNA"/>
</dbReference>
<evidence type="ECO:0000313" key="13">
    <source>
        <dbReference type="EMBL" id="AZF70802.1"/>
    </source>
</evidence>
<dbReference type="PATRIC" id="fig|2287.6.peg.1473"/>
<dbReference type="GO" id="GO:0030337">
    <property type="term" value="F:DNA polymerase processivity factor activity"/>
    <property type="evidence" value="ECO:0007669"/>
    <property type="project" value="UniProtKB-UniRule"/>
</dbReference>
<dbReference type="EMBL" id="CP011055">
    <property type="protein sequence ID" value="AKA73711.1"/>
    <property type="molecule type" value="Genomic_DNA"/>
</dbReference>
<dbReference type="KEGG" id="ssof:SULC_1428"/>
<dbReference type="EMBL" id="LT549890">
    <property type="protein sequence ID" value="SAI83943.1"/>
    <property type="molecule type" value="Genomic_DNA"/>
</dbReference>
<dbReference type="PRINTS" id="PR00339">
    <property type="entry name" value="PCNACYCLIN"/>
</dbReference>
<dbReference type="Gene3D" id="3.70.10.10">
    <property type="match status" value="1"/>
</dbReference>
<evidence type="ECO:0000259" key="7">
    <source>
        <dbReference type="Pfam" id="PF00705"/>
    </source>
</evidence>
<dbReference type="FunFam" id="3.70.10.10:FF:000062">
    <property type="entry name" value="DNA polymerase sliding clamp 3"/>
    <property type="match status" value="1"/>
</dbReference>
<dbReference type="NCBIfam" id="NF002220">
    <property type="entry name" value="PRK01115.1-3"/>
    <property type="match status" value="1"/>
</dbReference>
<evidence type="ECO:0000313" key="29">
    <source>
        <dbReference type="Proteomes" id="UP000275843"/>
    </source>
</evidence>
<evidence type="ECO:0000313" key="21">
    <source>
        <dbReference type="Proteomes" id="UP000033057"/>
    </source>
</evidence>
<dbReference type="GO" id="GO:0006275">
    <property type="term" value="P:regulation of DNA replication"/>
    <property type="evidence" value="ECO:0007669"/>
    <property type="project" value="UniProtKB-UniRule"/>
</dbReference>
<evidence type="ECO:0000313" key="26">
    <source>
        <dbReference type="Proteomes" id="UP000269431"/>
    </source>
</evidence>
<dbReference type="EMBL" id="CP033235">
    <property type="protein sequence ID" value="AZF68182.1"/>
    <property type="molecule type" value="Genomic_DNA"/>
</dbReference>
<proteinExistence type="inferred from homology"/>
<evidence type="ECO:0000256" key="6">
    <source>
        <dbReference type="RuleBase" id="RU003673"/>
    </source>
</evidence>
<dbReference type="EMBL" id="CP011057">
    <property type="protein sequence ID" value="AKA79101.1"/>
    <property type="molecule type" value="Genomic_DNA"/>
</dbReference>
<evidence type="ECO:0000313" key="24">
    <source>
        <dbReference type="Proteomes" id="UP000076770"/>
    </source>
</evidence>
<evidence type="ECO:0000313" key="31">
    <source>
        <dbReference type="Proteomes" id="UP000282269"/>
    </source>
</evidence>
<dbReference type="InterPro" id="IPR022649">
    <property type="entry name" value="Pr_cel_nuc_antig_C"/>
</dbReference>
<comment type="similarity">
    <text evidence="1 4 5">Belongs to the PCNA family.</text>
</comment>
<evidence type="ECO:0000313" key="27">
    <source>
        <dbReference type="Proteomes" id="UP000273194"/>
    </source>
</evidence>
<evidence type="ECO:0000313" key="25">
    <source>
        <dbReference type="Proteomes" id="UP000267993"/>
    </source>
</evidence>
<evidence type="ECO:0000313" key="15">
    <source>
        <dbReference type="EMBL" id="AZF76046.1"/>
    </source>
</evidence>
<dbReference type="EMBL" id="CP033238">
    <property type="protein sequence ID" value="AZF76046.1"/>
    <property type="molecule type" value="Genomic_DNA"/>
</dbReference>
<evidence type="ECO:0000313" key="12">
    <source>
        <dbReference type="EMBL" id="AZF68182.1"/>
    </source>
</evidence>
<dbReference type="PROSITE" id="PS01251">
    <property type="entry name" value="PCNA_1"/>
    <property type="match status" value="1"/>
</dbReference>
<dbReference type="GeneID" id="1455544"/>
<dbReference type="Proteomes" id="UP000273443">
    <property type="component" value="Chromosome"/>
</dbReference>
<evidence type="ECO:0000313" key="10">
    <source>
        <dbReference type="EMBL" id="AKA76408.1"/>
    </source>
</evidence>
<reference evidence="21 22" key="1">
    <citation type="journal article" date="2015" name="Genome Announc.">
        <title>Complete Genome Sequence of Sulfolobus solfataricus Strain 98/2 and Evolved Derivatives.</title>
        <authorList>
            <person name="McCarthy S."/>
            <person name="Gradnigo J."/>
            <person name="Johnson T."/>
            <person name="Payne S."/>
            <person name="Lipzen A."/>
            <person name="Martin J."/>
            <person name="Schackwitz W."/>
            <person name="Moriyama E."/>
            <person name="Blum P."/>
        </authorList>
    </citation>
    <scope>NUCLEOTIDE SEQUENCE [LARGE SCALE GENOMIC DNA]</scope>
    <source>
        <strain evidence="21">98/2 SULC</strain>
        <strain evidence="9">SARC-B</strain>
        <strain evidence="10">SARC-C</strain>
        <strain evidence="11 23">SULA</strain>
        <strain evidence="22">SULB</strain>
    </source>
</reference>
<name>A0A0E3K8Y2_SACSO</name>
<dbReference type="Proteomes" id="UP000033106">
    <property type="component" value="Chromosome"/>
</dbReference>
<keyword evidence="2 4" id="KW-0235">DNA replication</keyword>
<evidence type="ECO:0000313" key="28">
    <source>
        <dbReference type="Proteomes" id="UP000273443"/>
    </source>
</evidence>
<dbReference type="InterPro" id="IPR022659">
    <property type="entry name" value="Pr_cel_nuc_antig_CS"/>
</dbReference>
<dbReference type="Proteomes" id="UP000278715">
    <property type="component" value="Chromosome"/>
</dbReference>
<reference evidence="24" key="2">
    <citation type="submission" date="2016-04" db="EMBL/GenBank/DDBJ databases">
        <authorList>
            <person name="Shah S.A."/>
            <person name="Garrett R.A."/>
        </authorList>
    </citation>
    <scope>NUCLEOTIDE SEQUENCE [LARGE SCALE GENOMIC DNA]</scope>
    <source>
        <strain evidence="24">ATCC 35091 / DSM 1616 / JCM 8930 / NBRC 15331 / P1</strain>
    </source>
</reference>
<evidence type="ECO:0000313" key="18">
    <source>
        <dbReference type="EMBL" id="AZF83896.1"/>
    </source>
</evidence>
<dbReference type="RefSeq" id="WP_009988781.1">
    <property type="nucleotide sequence ID" value="NZ_CP011055.2"/>
</dbReference>
<dbReference type="SMR" id="A0A0E3K8Y2"/>
<dbReference type="InterPro" id="IPR022648">
    <property type="entry name" value="Pr_cel_nuc_antig_N"/>
</dbReference>
<dbReference type="GO" id="GO:0003677">
    <property type="term" value="F:DNA binding"/>
    <property type="evidence" value="ECO:0007669"/>
    <property type="project" value="UniProtKB-UniRule"/>
</dbReference>
<dbReference type="HAMAP" id="MF_00317">
    <property type="entry name" value="DNApol_clamp_arch"/>
    <property type="match status" value="1"/>
</dbReference>
<keyword evidence="3 4" id="KW-0238">DNA-binding</keyword>
<dbReference type="OrthoDB" id="14749at2157"/>
<reference evidence="19 32" key="6">
    <citation type="journal article" date="2020" name="Nat. Commun.">
        <title>The structures of two archaeal type IV pili illuminate evolutionary relationships.</title>
        <authorList>
            <person name="Wang F."/>
            <person name="Baquero D.P."/>
            <person name="Su Z."/>
            <person name="Beltran L.C."/>
            <person name="Prangishvili D."/>
            <person name="Krupovic M."/>
            <person name="Egelman E.H."/>
        </authorList>
    </citation>
    <scope>NUCLEOTIDE SEQUENCE [LARGE SCALE GENOMIC DNA]</scope>
    <source>
        <strain evidence="19 32">POZ149</strain>
    </source>
</reference>
<dbReference type="KEGG" id="ssoa:SULA_1429"/>
<evidence type="ECO:0000313" key="23">
    <source>
        <dbReference type="Proteomes" id="UP000033106"/>
    </source>
</evidence>
<dbReference type="EMBL" id="CP033241">
    <property type="protein sequence ID" value="AZF83896.1"/>
    <property type="molecule type" value="Genomic_DNA"/>
</dbReference>
<evidence type="ECO:0000313" key="14">
    <source>
        <dbReference type="EMBL" id="AZF73422.1"/>
    </source>
</evidence>
<evidence type="ECO:0000256" key="5">
    <source>
        <dbReference type="RuleBase" id="RU003671"/>
    </source>
</evidence>
<dbReference type="Pfam" id="PF00705">
    <property type="entry name" value="PCNA_N"/>
    <property type="match status" value="1"/>
</dbReference>
<evidence type="ECO:0000256" key="4">
    <source>
        <dbReference type="HAMAP-Rule" id="MF_00317"/>
    </source>
</evidence>
<evidence type="ECO:0000313" key="20">
    <source>
        <dbReference type="EMBL" id="SAI83943.1"/>
    </source>
</evidence>
<evidence type="ECO:0000256" key="1">
    <source>
        <dbReference type="ARBA" id="ARBA00010462"/>
    </source>
</evidence>
<evidence type="ECO:0000313" key="16">
    <source>
        <dbReference type="EMBL" id="AZF78657.1"/>
    </source>
</evidence>
<reference evidence="25 26" key="4">
    <citation type="journal article" date="2018" name="Proc. Natl. Acad. Sci. U.S.A.">
        <title>Nonmutational mechanism of inheritance in the Archaeon Sulfolobus solfataricus.</title>
        <authorList>
            <person name="Payne S."/>
            <person name="McCarthy S."/>
            <person name="Johnson T."/>
            <person name="North E."/>
            <person name="Blum P."/>
        </authorList>
    </citation>
    <scope>NUCLEOTIDE SEQUENCE [LARGE SCALE GENOMIC DNA]</scope>
    <source>
        <strain evidence="13 25">SARC-H</strain>
        <strain evidence="14 29">SARC-I</strain>
        <strain evidence="16 30">SARC-N</strain>
        <strain evidence="17 31">SARC-O</strain>
        <strain evidence="18 26">SUL120</strain>
        <strain evidence="12 27">SULG</strain>
        <strain evidence="15 28">SULM</strain>
    </source>
</reference>
<organism evidence="10 21">
    <name type="scientific">Saccharolobus solfataricus</name>
    <name type="common">Sulfolobus solfataricus</name>
    <dbReference type="NCBI Taxonomy" id="2287"/>
    <lineage>
        <taxon>Archaea</taxon>
        <taxon>Thermoproteota</taxon>
        <taxon>Thermoprotei</taxon>
        <taxon>Sulfolobales</taxon>
        <taxon>Sulfolobaceae</taxon>
        <taxon>Saccharolobus</taxon>
    </lineage>
</organism>
<reference evidence="10" key="5">
    <citation type="submission" date="2018-10" db="EMBL/GenBank/DDBJ databases">
        <authorList>
            <person name="McCarthy S."/>
            <person name="Gradnigo J."/>
            <person name="Johnson T."/>
            <person name="Payne S."/>
            <person name="Lipzen A."/>
            <person name="Schackwitz W."/>
            <person name="Martin J."/>
            <person name="Moriyama E."/>
            <person name="Blum P."/>
        </authorList>
    </citation>
    <scope>NUCLEOTIDE SEQUENCE</scope>
    <source>
        <strain evidence="9">SARC-B</strain>
        <strain evidence="10">SARC-C</strain>
        <strain evidence="11">SULA</strain>
    </source>
</reference>
<evidence type="ECO:0000313" key="17">
    <source>
        <dbReference type="EMBL" id="AZF81260.1"/>
    </source>
</evidence>
<dbReference type="EMBL" id="CP050869">
    <property type="protein sequence ID" value="QPG50702.1"/>
    <property type="molecule type" value="Genomic_DNA"/>
</dbReference>
<dbReference type="Proteomes" id="UP000594632">
    <property type="component" value="Chromosome"/>
</dbReference>
<evidence type="ECO:0000313" key="19">
    <source>
        <dbReference type="EMBL" id="QPG50702.1"/>
    </source>
</evidence>
<evidence type="ECO:0000256" key="3">
    <source>
        <dbReference type="ARBA" id="ARBA00023125"/>
    </source>
</evidence>
<evidence type="ECO:0000256" key="2">
    <source>
        <dbReference type="ARBA" id="ARBA00022705"/>
    </source>
</evidence>
<feature type="domain" description="Proliferating cell nuclear antigen PCNA C-terminal" evidence="8">
    <location>
        <begin position="141"/>
        <end position="258"/>
    </location>
</feature>
<accession>A0A0E3K8Y2</accession>
<dbReference type="Proteomes" id="UP000269431">
    <property type="component" value="Chromosome"/>
</dbReference>
<dbReference type="EMBL" id="CP033236">
    <property type="protein sequence ID" value="AZF70802.1"/>
    <property type="molecule type" value="Genomic_DNA"/>
</dbReference>
<dbReference type="Proteomes" id="UP000076770">
    <property type="component" value="Chromosome i"/>
</dbReference>
<dbReference type="GO" id="GO:0006272">
    <property type="term" value="P:leading strand elongation"/>
    <property type="evidence" value="ECO:0007669"/>
    <property type="project" value="TreeGrafter"/>
</dbReference>
<dbReference type="NCBIfam" id="TIGR00590">
    <property type="entry name" value="pcna"/>
    <property type="match status" value="1"/>
</dbReference>
<dbReference type="InterPro" id="IPR046938">
    <property type="entry name" value="DNA_clamp_sf"/>
</dbReference>
<dbReference type="AlphaFoldDB" id="A0A0E3K8Y2"/>
<dbReference type="Proteomes" id="UP000033085">
    <property type="component" value="Chromosome"/>
</dbReference>
<dbReference type="Proteomes" id="UP000275843">
    <property type="component" value="Chromosome"/>
</dbReference>
<dbReference type="EMBL" id="CP033240">
    <property type="protein sequence ID" value="AZF81260.1"/>
    <property type="molecule type" value="Genomic_DNA"/>
</dbReference>
<dbReference type="InterPro" id="IPR000730">
    <property type="entry name" value="Pr_cel_nuc_antig"/>
</dbReference>
<dbReference type="GeneID" id="44129386"/>
<dbReference type="Proteomes" id="UP000273194">
    <property type="component" value="Chromosome"/>
</dbReference>
<comment type="subunit">
    <text evidence="4">Homotrimer. The subunits circularize to form a toroid; DNA passes through its center. Replication factor C (RFC) is required to load the toroid on the DNA.</text>
</comment>